<protein>
    <recommendedName>
        <fullName evidence="6">Very short patch repair endonuclease</fullName>
        <ecNumber evidence="6">3.1.-.-</ecNumber>
    </recommendedName>
</protein>
<dbReference type="AlphaFoldDB" id="A0A0R1UGT0"/>
<accession>A0A0R1UGT0</accession>
<dbReference type="NCBIfam" id="TIGR00632">
    <property type="entry name" value="vsr"/>
    <property type="match status" value="1"/>
</dbReference>
<evidence type="ECO:0000313" key="8">
    <source>
        <dbReference type="EMBL" id="KRL92583.1"/>
    </source>
</evidence>
<keyword evidence="2 6" id="KW-0255">Endonuclease</keyword>
<proteinExistence type="inferred from homology"/>
<dbReference type="SUPFAM" id="SSF52980">
    <property type="entry name" value="Restriction endonuclease-like"/>
    <property type="match status" value="1"/>
</dbReference>
<organism evidence="8 9">
    <name type="scientific">Limosilactobacillus ingluviei DSM 15946</name>
    <dbReference type="NCBI Taxonomy" id="1423760"/>
    <lineage>
        <taxon>Bacteria</taxon>
        <taxon>Bacillati</taxon>
        <taxon>Bacillota</taxon>
        <taxon>Bacilli</taxon>
        <taxon>Lactobacillales</taxon>
        <taxon>Lactobacillaceae</taxon>
        <taxon>Limosilactobacillus</taxon>
    </lineage>
</organism>
<evidence type="ECO:0000256" key="6">
    <source>
        <dbReference type="PIRNR" id="PIRNR018267"/>
    </source>
</evidence>
<evidence type="ECO:0000256" key="2">
    <source>
        <dbReference type="ARBA" id="ARBA00022759"/>
    </source>
</evidence>
<evidence type="ECO:0000256" key="1">
    <source>
        <dbReference type="ARBA" id="ARBA00022722"/>
    </source>
</evidence>
<evidence type="ECO:0000256" key="5">
    <source>
        <dbReference type="ARBA" id="ARBA00023204"/>
    </source>
</evidence>
<dbReference type="PIRSF" id="PIRSF018267">
    <property type="entry name" value="VSR_endonuc"/>
    <property type="match status" value="1"/>
</dbReference>
<evidence type="ECO:0000256" key="4">
    <source>
        <dbReference type="ARBA" id="ARBA00022801"/>
    </source>
</evidence>
<dbReference type="Pfam" id="PF03852">
    <property type="entry name" value="Vsr"/>
    <property type="match status" value="1"/>
</dbReference>
<keyword evidence="5 6" id="KW-0234">DNA repair</keyword>
<dbReference type="GO" id="GO:0004519">
    <property type="term" value="F:endonuclease activity"/>
    <property type="evidence" value="ECO:0007669"/>
    <property type="project" value="UniProtKB-KW"/>
</dbReference>
<name>A0A0R1UGT0_9LACO</name>
<dbReference type="GO" id="GO:0006298">
    <property type="term" value="P:mismatch repair"/>
    <property type="evidence" value="ECO:0007669"/>
    <property type="project" value="UniProtKB-UniRule"/>
</dbReference>
<comment type="similarity">
    <text evidence="6">Belongs to the vsr family.</text>
</comment>
<keyword evidence="3 6" id="KW-0227">DNA damage</keyword>
<dbReference type="Pfam" id="PF04480">
    <property type="entry name" value="DUF559"/>
    <property type="match status" value="1"/>
</dbReference>
<dbReference type="CDD" id="cd00221">
    <property type="entry name" value="Vsr"/>
    <property type="match status" value="1"/>
</dbReference>
<dbReference type="EC" id="3.1.-.-" evidence="6"/>
<dbReference type="Proteomes" id="UP000050816">
    <property type="component" value="Unassembled WGS sequence"/>
</dbReference>
<dbReference type="Gene3D" id="3.40.960.10">
    <property type="entry name" value="VSR Endonuclease"/>
    <property type="match status" value="1"/>
</dbReference>
<comment type="caution">
    <text evidence="8">The sequence shown here is derived from an EMBL/GenBank/DDBJ whole genome shotgun (WGS) entry which is preliminary data.</text>
</comment>
<dbReference type="GO" id="GO:0016787">
    <property type="term" value="F:hydrolase activity"/>
    <property type="evidence" value="ECO:0007669"/>
    <property type="project" value="UniProtKB-KW"/>
</dbReference>
<gene>
    <name evidence="8" type="ORF">FC43_GL001683</name>
</gene>
<dbReference type="InterPro" id="IPR004603">
    <property type="entry name" value="DNA_mismatch_endonuc_vsr"/>
</dbReference>
<keyword evidence="4 6" id="KW-0378">Hydrolase</keyword>
<reference evidence="8 9" key="1">
    <citation type="journal article" date="2015" name="Genome Announc.">
        <title>Expanding the biotechnology potential of lactobacilli through comparative genomics of 213 strains and associated genera.</title>
        <authorList>
            <person name="Sun Z."/>
            <person name="Harris H.M."/>
            <person name="McCann A."/>
            <person name="Guo C."/>
            <person name="Argimon S."/>
            <person name="Zhang W."/>
            <person name="Yang X."/>
            <person name="Jeffery I.B."/>
            <person name="Cooney J.C."/>
            <person name="Kagawa T.F."/>
            <person name="Liu W."/>
            <person name="Song Y."/>
            <person name="Salvetti E."/>
            <person name="Wrobel A."/>
            <person name="Rasinkangas P."/>
            <person name="Parkhill J."/>
            <person name="Rea M.C."/>
            <person name="O'Sullivan O."/>
            <person name="Ritari J."/>
            <person name="Douillard F.P."/>
            <person name="Paul Ross R."/>
            <person name="Yang R."/>
            <person name="Briner A.E."/>
            <person name="Felis G.E."/>
            <person name="de Vos W.M."/>
            <person name="Barrangou R."/>
            <person name="Klaenhammer T.R."/>
            <person name="Caufield P.W."/>
            <person name="Cui Y."/>
            <person name="Zhang H."/>
            <person name="O'Toole P.W."/>
        </authorList>
    </citation>
    <scope>NUCLEOTIDE SEQUENCE [LARGE SCALE GENOMIC DNA]</scope>
    <source>
        <strain evidence="8 9">DSM 15946</strain>
    </source>
</reference>
<dbReference type="EMBL" id="AZFK01000002">
    <property type="protein sequence ID" value="KRL92583.1"/>
    <property type="molecule type" value="Genomic_DNA"/>
</dbReference>
<dbReference type="PATRIC" id="fig|1423760.3.peg.1759"/>
<evidence type="ECO:0000313" key="9">
    <source>
        <dbReference type="Proteomes" id="UP000050816"/>
    </source>
</evidence>
<sequence length="150" mass="18201">MKYNFHTTKQRHDQMAKIHVTGGKDEVILRKLLWHKGVRYRTNYKALPGKPDIAITKYKIAVFIDGEFWHGFDWENYQKHIKSNRDYWIPKIEANMRHDREVTQQLEAMGWIVLRFWSKQVLKNPDYFVELILWYLRGQAQPDDRFVPHS</sequence>
<feature type="domain" description="DUF559" evidence="7">
    <location>
        <begin position="95"/>
        <end position="136"/>
    </location>
</feature>
<evidence type="ECO:0000259" key="7">
    <source>
        <dbReference type="Pfam" id="PF04480"/>
    </source>
</evidence>
<dbReference type="RefSeq" id="WP_056953287.1">
    <property type="nucleotide sequence ID" value="NZ_AZFK01000002.1"/>
</dbReference>
<dbReference type="InterPro" id="IPR011335">
    <property type="entry name" value="Restrct_endonuc-II-like"/>
</dbReference>
<evidence type="ECO:0000256" key="3">
    <source>
        <dbReference type="ARBA" id="ARBA00022763"/>
    </source>
</evidence>
<comment type="function">
    <text evidence="6">May nick specific sequences that contain T:G mispairs resulting from m5C-deamination.</text>
</comment>
<dbReference type="InterPro" id="IPR007569">
    <property type="entry name" value="DUF559"/>
</dbReference>
<keyword evidence="1 6" id="KW-0540">Nuclease</keyword>